<dbReference type="AlphaFoldDB" id="A0AAE0NZA7"/>
<organism evidence="1 2">
    <name type="scientific">Podospora didyma</name>
    <dbReference type="NCBI Taxonomy" id="330526"/>
    <lineage>
        <taxon>Eukaryota</taxon>
        <taxon>Fungi</taxon>
        <taxon>Dikarya</taxon>
        <taxon>Ascomycota</taxon>
        <taxon>Pezizomycotina</taxon>
        <taxon>Sordariomycetes</taxon>
        <taxon>Sordariomycetidae</taxon>
        <taxon>Sordariales</taxon>
        <taxon>Podosporaceae</taxon>
        <taxon>Podospora</taxon>
    </lineage>
</organism>
<accession>A0AAE0NZA7</accession>
<sequence>MYVRRCAPAPCGLPSRRAEQKCSNQTQTKNAASLPTLFAPCLASGKQAQAPCIPIHAVLSHWSATPRRAFANPSVRETARESYGYLQRHCSYRCCCWLRFQQPAATKPANLLRAVCCWVGFLLSSDWQAGHRLGLCHTPIPVYKCRRGRILACLSTRSLPRPLAHCSLLCPHSHSLPARHVSVPAPCSYTRLALKVQDCPHPILSLRPPSSNAALLT</sequence>
<dbReference type="Proteomes" id="UP001285441">
    <property type="component" value="Unassembled WGS sequence"/>
</dbReference>
<gene>
    <name evidence="1" type="ORF">B0H63DRAFT_113950</name>
</gene>
<name>A0AAE0NZA7_9PEZI</name>
<reference evidence="1" key="2">
    <citation type="submission" date="2023-06" db="EMBL/GenBank/DDBJ databases">
        <authorList>
            <consortium name="Lawrence Berkeley National Laboratory"/>
            <person name="Haridas S."/>
            <person name="Hensen N."/>
            <person name="Bonometti L."/>
            <person name="Westerberg I."/>
            <person name="Brannstrom I.O."/>
            <person name="Guillou S."/>
            <person name="Cros-Aarteil S."/>
            <person name="Calhoun S."/>
            <person name="Kuo A."/>
            <person name="Mondo S."/>
            <person name="Pangilinan J."/>
            <person name="Riley R."/>
            <person name="LaButti K."/>
            <person name="Andreopoulos B."/>
            <person name="Lipzen A."/>
            <person name="Chen C."/>
            <person name="Yanf M."/>
            <person name="Daum C."/>
            <person name="Ng V."/>
            <person name="Clum A."/>
            <person name="Steindorff A."/>
            <person name="Ohm R."/>
            <person name="Martin F."/>
            <person name="Silar P."/>
            <person name="Natvig D."/>
            <person name="Lalanne C."/>
            <person name="Gautier V."/>
            <person name="Ament-velasquez S.L."/>
            <person name="Kruys A."/>
            <person name="Hutchinson M.I."/>
            <person name="Powell A.J."/>
            <person name="Barry K."/>
            <person name="Miller A.N."/>
            <person name="Grigoriev I.V."/>
            <person name="Debuchy R."/>
            <person name="Gladieux P."/>
            <person name="Thoren M.H."/>
            <person name="Johannesson H."/>
        </authorList>
    </citation>
    <scope>NUCLEOTIDE SEQUENCE</scope>
    <source>
        <strain evidence="1">CBS 232.78</strain>
    </source>
</reference>
<evidence type="ECO:0000313" key="1">
    <source>
        <dbReference type="EMBL" id="KAK3390407.1"/>
    </source>
</evidence>
<evidence type="ECO:0000313" key="2">
    <source>
        <dbReference type="Proteomes" id="UP001285441"/>
    </source>
</evidence>
<protein>
    <submittedName>
        <fullName evidence="1">Uncharacterized protein</fullName>
    </submittedName>
</protein>
<proteinExistence type="predicted"/>
<keyword evidence="2" id="KW-1185">Reference proteome</keyword>
<dbReference type="EMBL" id="JAULSW010000002">
    <property type="protein sequence ID" value="KAK3390407.1"/>
    <property type="molecule type" value="Genomic_DNA"/>
</dbReference>
<reference evidence="1" key="1">
    <citation type="journal article" date="2023" name="Mol. Phylogenet. Evol.">
        <title>Genome-scale phylogeny and comparative genomics of the fungal order Sordariales.</title>
        <authorList>
            <person name="Hensen N."/>
            <person name="Bonometti L."/>
            <person name="Westerberg I."/>
            <person name="Brannstrom I.O."/>
            <person name="Guillou S."/>
            <person name="Cros-Aarteil S."/>
            <person name="Calhoun S."/>
            <person name="Haridas S."/>
            <person name="Kuo A."/>
            <person name="Mondo S."/>
            <person name="Pangilinan J."/>
            <person name="Riley R."/>
            <person name="LaButti K."/>
            <person name="Andreopoulos B."/>
            <person name="Lipzen A."/>
            <person name="Chen C."/>
            <person name="Yan M."/>
            <person name="Daum C."/>
            <person name="Ng V."/>
            <person name="Clum A."/>
            <person name="Steindorff A."/>
            <person name="Ohm R.A."/>
            <person name="Martin F."/>
            <person name="Silar P."/>
            <person name="Natvig D.O."/>
            <person name="Lalanne C."/>
            <person name="Gautier V."/>
            <person name="Ament-Velasquez S.L."/>
            <person name="Kruys A."/>
            <person name="Hutchinson M.I."/>
            <person name="Powell A.J."/>
            <person name="Barry K."/>
            <person name="Miller A.N."/>
            <person name="Grigoriev I.V."/>
            <person name="Debuchy R."/>
            <person name="Gladieux P."/>
            <person name="Hiltunen Thoren M."/>
            <person name="Johannesson H."/>
        </authorList>
    </citation>
    <scope>NUCLEOTIDE SEQUENCE</scope>
    <source>
        <strain evidence="1">CBS 232.78</strain>
    </source>
</reference>
<comment type="caution">
    <text evidence="1">The sequence shown here is derived from an EMBL/GenBank/DDBJ whole genome shotgun (WGS) entry which is preliminary data.</text>
</comment>